<dbReference type="Proteomes" id="UP000232188">
    <property type="component" value="Unassembled WGS sequence"/>
</dbReference>
<comment type="caution">
    <text evidence="8">The sequence shown here is derived from an EMBL/GenBank/DDBJ whole genome shotgun (WGS) entry which is preliminary data.</text>
</comment>
<proteinExistence type="inferred from homology"/>
<keyword evidence="5 7" id="KW-1133">Transmembrane helix</keyword>
<accession>A0A2M9YPH4</accession>
<dbReference type="EMBL" id="NPDU01000009">
    <property type="protein sequence ID" value="PJZ63021.1"/>
    <property type="molecule type" value="Genomic_DNA"/>
</dbReference>
<feature type="transmembrane region" description="Helical" evidence="7">
    <location>
        <begin position="20"/>
        <end position="39"/>
    </location>
</feature>
<keyword evidence="10" id="KW-1185">Reference proteome</keyword>
<name>A0A2M9YPH4_9LEPT</name>
<dbReference type="PANTHER" id="PTHR33452">
    <property type="entry name" value="OXIDOREDUCTASE CATD-RELATED"/>
    <property type="match status" value="1"/>
</dbReference>
<evidence type="ECO:0000256" key="5">
    <source>
        <dbReference type="ARBA" id="ARBA00022989"/>
    </source>
</evidence>
<evidence type="ECO:0000313" key="8">
    <source>
        <dbReference type="EMBL" id="PJZ53436.1"/>
    </source>
</evidence>
<gene>
    <name evidence="9" type="ORF">CH376_04955</name>
    <name evidence="8" type="ORF">CH380_09595</name>
</gene>
<organism evidence="8 11">
    <name type="scientific">Leptospira adleri</name>
    <dbReference type="NCBI Taxonomy" id="2023186"/>
    <lineage>
        <taxon>Bacteria</taxon>
        <taxon>Pseudomonadati</taxon>
        <taxon>Spirochaetota</taxon>
        <taxon>Spirochaetia</taxon>
        <taxon>Leptospirales</taxon>
        <taxon>Leptospiraceae</taxon>
        <taxon>Leptospira</taxon>
    </lineage>
</organism>
<dbReference type="RefSeq" id="WP_100785528.1">
    <property type="nucleotide sequence ID" value="NZ_NPDU01000009.1"/>
</dbReference>
<keyword evidence="3" id="KW-1003">Cell membrane</keyword>
<evidence type="ECO:0000256" key="6">
    <source>
        <dbReference type="ARBA" id="ARBA00023136"/>
    </source>
</evidence>
<dbReference type="Pfam" id="PF07681">
    <property type="entry name" value="DoxX"/>
    <property type="match status" value="1"/>
</dbReference>
<feature type="transmembrane region" description="Helical" evidence="7">
    <location>
        <begin position="84"/>
        <end position="103"/>
    </location>
</feature>
<comment type="similarity">
    <text evidence="2">Belongs to the DoxX family.</text>
</comment>
<evidence type="ECO:0000256" key="1">
    <source>
        <dbReference type="ARBA" id="ARBA00004651"/>
    </source>
</evidence>
<feature type="transmembrane region" description="Helical" evidence="7">
    <location>
        <begin position="130"/>
        <end position="149"/>
    </location>
</feature>
<dbReference type="EMBL" id="NPDV01000007">
    <property type="protein sequence ID" value="PJZ53436.1"/>
    <property type="molecule type" value="Genomic_DNA"/>
</dbReference>
<dbReference type="Proteomes" id="UP000232149">
    <property type="component" value="Unassembled WGS sequence"/>
</dbReference>
<keyword evidence="4 7" id="KW-0812">Transmembrane</keyword>
<dbReference type="InterPro" id="IPR032808">
    <property type="entry name" value="DoxX"/>
</dbReference>
<reference evidence="10 11" key="1">
    <citation type="submission" date="2017-07" db="EMBL/GenBank/DDBJ databases">
        <title>Leptospira spp. isolated from tropical soils.</title>
        <authorList>
            <person name="Thibeaux R."/>
            <person name="Iraola G."/>
            <person name="Ferres I."/>
            <person name="Bierque E."/>
            <person name="Girault D."/>
            <person name="Soupe-Gilbert M.-E."/>
            <person name="Picardeau M."/>
            <person name="Goarant C."/>
        </authorList>
    </citation>
    <scope>NUCLEOTIDE SEQUENCE [LARGE SCALE GENOMIC DNA]</scope>
    <source>
        <strain evidence="8 11">FH2-B-C1</strain>
        <strain evidence="9 10">FH2-B-D1</strain>
    </source>
</reference>
<sequence length="160" mass="17438">MNLIRTFLKIEDTDNRLNILIRILAGGVFLWEGIIKFLFVNQGAGRFAKLGFANSELVAGGIGAIEIVGGISLILGLATKQWSIVFIVEMIVAMILTKIPLYLGTSPLAPPPSPPVIGIWAVLHEIRSEFSQLLSCIFLFLAGPGKFSVDGFRKAREKNV</sequence>
<evidence type="ECO:0000313" key="10">
    <source>
        <dbReference type="Proteomes" id="UP000232149"/>
    </source>
</evidence>
<dbReference type="InterPro" id="IPR051907">
    <property type="entry name" value="DoxX-like_oxidoreductase"/>
</dbReference>
<keyword evidence="6 7" id="KW-0472">Membrane</keyword>
<evidence type="ECO:0000313" key="11">
    <source>
        <dbReference type="Proteomes" id="UP000232188"/>
    </source>
</evidence>
<evidence type="ECO:0000256" key="2">
    <source>
        <dbReference type="ARBA" id="ARBA00006679"/>
    </source>
</evidence>
<evidence type="ECO:0000256" key="7">
    <source>
        <dbReference type="SAM" id="Phobius"/>
    </source>
</evidence>
<comment type="subcellular location">
    <subcellularLocation>
        <location evidence="1">Cell membrane</location>
        <topology evidence="1">Multi-pass membrane protein</topology>
    </subcellularLocation>
</comment>
<dbReference type="GO" id="GO:0005886">
    <property type="term" value="C:plasma membrane"/>
    <property type="evidence" value="ECO:0007669"/>
    <property type="project" value="UniProtKB-SubCell"/>
</dbReference>
<evidence type="ECO:0000256" key="3">
    <source>
        <dbReference type="ARBA" id="ARBA00022475"/>
    </source>
</evidence>
<evidence type="ECO:0000256" key="4">
    <source>
        <dbReference type="ARBA" id="ARBA00022692"/>
    </source>
</evidence>
<dbReference type="AlphaFoldDB" id="A0A2M9YPH4"/>
<evidence type="ECO:0000313" key="9">
    <source>
        <dbReference type="EMBL" id="PJZ63021.1"/>
    </source>
</evidence>
<dbReference type="PANTHER" id="PTHR33452:SF1">
    <property type="entry name" value="INNER MEMBRANE PROTEIN YPHA-RELATED"/>
    <property type="match status" value="1"/>
</dbReference>
<feature type="transmembrane region" description="Helical" evidence="7">
    <location>
        <begin position="59"/>
        <end position="77"/>
    </location>
</feature>
<protein>
    <submittedName>
        <fullName evidence="8">DoxX family protein</fullName>
    </submittedName>
</protein>